<evidence type="ECO:0000256" key="4">
    <source>
        <dbReference type="ARBA" id="ARBA00023136"/>
    </source>
</evidence>
<sequence>MQQPFRRVNIYVTLLLITEALIGVLMLAVTTYYHKLFTGYLSQIECRLVYGYLFGVYMFGAQLAVIFLCSILMWRRLWKRRCTPNVRLLLDVWLFYSCVIIAAGFGCVWIIYRGVDVLENAAETSLIRGIDMYYSCPEWKLLWDSLQWDKQCCGVHSYKDWANADWMPRREDNCSSSVLAPYTCCKRSCESCFNHFLPGAGQSSGYGSGRQQPFPPLAVNSINVDGCLPVFSRAVWNYLYILLGLWVMALKFLITICCLTKYILTKQNLGNGCSNMGLTDDDGYPLVVVKYPPNVRCVTISEDDLASDNAPEVKYCNCSELDDEQHDY</sequence>
<feature type="transmembrane region" description="Helical" evidence="5">
    <location>
        <begin position="12"/>
        <end position="34"/>
    </location>
</feature>
<dbReference type="InterPro" id="IPR018499">
    <property type="entry name" value="Tetraspanin/Peripherin"/>
</dbReference>
<name>A0A6P4JB26_DROKI</name>
<feature type="transmembrane region" description="Helical" evidence="5">
    <location>
        <begin position="54"/>
        <end position="74"/>
    </location>
</feature>
<organism evidence="6 7">
    <name type="scientific">Drosophila kikkawai</name>
    <name type="common">Fruit fly</name>
    <dbReference type="NCBI Taxonomy" id="30033"/>
    <lineage>
        <taxon>Eukaryota</taxon>
        <taxon>Metazoa</taxon>
        <taxon>Ecdysozoa</taxon>
        <taxon>Arthropoda</taxon>
        <taxon>Hexapoda</taxon>
        <taxon>Insecta</taxon>
        <taxon>Pterygota</taxon>
        <taxon>Neoptera</taxon>
        <taxon>Endopterygota</taxon>
        <taxon>Diptera</taxon>
        <taxon>Brachycera</taxon>
        <taxon>Muscomorpha</taxon>
        <taxon>Ephydroidea</taxon>
        <taxon>Drosophilidae</taxon>
        <taxon>Drosophila</taxon>
        <taxon>Sophophora</taxon>
    </lineage>
</organism>
<evidence type="ECO:0000256" key="2">
    <source>
        <dbReference type="ARBA" id="ARBA00022692"/>
    </source>
</evidence>
<dbReference type="OMA" id="VVVKYPC"/>
<reference evidence="7" key="2">
    <citation type="submission" date="2025-08" db="UniProtKB">
        <authorList>
            <consortium name="RefSeq"/>
        </authorList>
    </citation>
    <scope>IDENTIFICATION</scope>
    <source>
        <strain evidence="7">14028-0561.14</strain>
        <tissue evidence="7">Whole fly</tissue>
    </source>
</reference>
<dbReference type="RefSeq" id="XP_017032721.1">
    <property type="nucleotide sequence ID" value="XM_017177232.3"/>
</dbReference>
<dbReference type="AlphaFoldDB" id="A0A6P4JB26"/>
<keyword evidence="6" id="KW-1185">Reference proteome</keyword>
<dbReference type="InterPro" id="IPR008952">
    <property type="entry name" value="Tetraspanin_EC2_sf"/>
</dbReference>
<dbReference type="SUPFAM" id="SSF48652">
    <property type="entry name" value="Tetraspanin"/>
    <property type="match status" value="1"/>
</dbReference>
<evidence type="ECO:0000256" key="3">
    <source>
        <dbReference type="ARBA" id="ARBA00022989"/>
    </source>
</evidence>
<dbReference type="Pfam" id="PF00335">
    <property type="entry name" value="Tetraspanin"/>
    <property type="match status" value="1"/>
</dbReference>
<evidence type="ECO:0000313" key="7">
    <source>
        <dbReference type="RefSeq" id="XP_017032721.1"/>
    </source>
</evidence>
<keyword evidence="3 5" id="KW-1133">Transmembrane helix</keyword>
<gene>
    <name evidence="7" type="primary">Tsp33B</name>
</gene>
<feature type="transmembrane region" description="Helical" evidence="5">
    <location>
        <begin position="238"/>
        <end position="259"/>
    </location>
</feature>
<proteinExistence type="predicted"/>
<dbReference type="GO" id="GO:0016020">
    <property type="term" value="C:membrane"/>
    <property type="evidence" value="ECO:0007669"/>
    <property type="project" value="UniProtKB-SubCell"/>
</dbReference>
<accession>A0A6P4JB26</accession>
<protein>
    <submittedName>
        <fullName evidence="7">Uncharacterized protein Tsp33B</fullName>
    </submittedName>
</protein>
<keyword evidence="4 5" id="KW-0472">Membrane</keyword>
<dbReference type="Gene3D" id="1.10.1450.10">
    <property type="entry name" value="Tetraspanin"/>
    <property type="match status" value="1"/>
</dbReference>
<evidence type="ECO:0000256" key="5">
    <source>
        <dbReference type="SAM" id="Phobius"/>
    </source>
</evidence>
<dbReference type="OrthoDB" id="9836210at2759"/>
<evidence type="ECO:0000256" key="1">
    <source>
        <dbReference type="ARBA" id="ARBA00004141"/>
    </source>
</evidence>
<feature type="transmembrane region" description="Helical" evidence="5">
    <location>
        <begin position="86"/>
        <end position="112"/>
    </location>
</feature>
<evidence type="ECO:0000313" key="6">
    <source>
        <dbReference type="Proteomes" id="UP001652661"/>
    </source>
</evidence>
<keyword evidence="2 5" id="KW-0812">Transmembrane</keyword>
<reference evidence="6" key="1">
    <citation type="submission" date="2025-05" db="UniProtKB">
        <authorList>
            <consortium name="RefSeq"/>
        </authorList>
    </citation>
    <scope>NUCLEOTIDE SEQUENCE [LARGE SCALE GENOMIC DNA]</scope>
    <source>
        <strain evidence="6">14028-0561.14</strain>
    </source>
</reference>
<dbReference type="Proteomes" id="UP001652661">
    <property type="component" value="Chromosome 2L"/>
</dbReference>
<comment type="subcellular location">
    <subcellularLocation>
        <location evidence="1">Membrane</location>
        <topology evidence="1">Multi-pass membrane protein</topology>
    </subcellularLocation>
</comment>